<protein>
    <submittedName>
        <fullName evidence="2">Uncharacterized protein</fullName>
    </submittedName>
</protein>
<evidence type="ECO:0000313" key="3">
    <source>
        <dbReference type="Proteomes" id="UP001151760"/>
    </source>
</evidence>
<feature type="compositionally biased region" description="Basic and acidic residues" evidence="1">
    <location>
        <begin position="103"/>
        <end position="114"/>
    </location>
</feature>
<feature type="compositionally biased region" description="Acidic residues" evidence="1">
    <location>
        <begin position="127"/>
        <end position="142"/>
    </location>
</feature>
<reference evidence="2" key="2">
    <citation type="submission" date="2022-01" db="EMBL/GenBank/DDBJ databases">
        <authorList>
            <person name="Yamashiro T."/>
            <person name="Shiraishi A."/>
            <person name="Satake H."/>
            <person name="Nakayama K."/>
        </authorList>
    </citation>
    <scope>NUCLEOTIDE SEQUENCE</scope>
</reference>
<name>A0ABQ5CGJ2_9ASTR</name>
<keyword evidence="3" id="KW-1185">Reference proteome</keyword>
<feature type="compositionally biased region" description="Acidic residues" evidence="1">
    <location>
        <begin position="152"/>
        <end position="179"/>
    </location>
</feature>
<accession>A0ABQ5CGJ2</accession>
<feature type="non-terminal residue" evidence="2">
    <location>
        <position position="1"/>
    </location>
</feature>
<proteinExistence type="predicted"/>
<sequence>VMSSASSTITYTSVYTDSEPGRVFWGADEELSDSGSPRFIVYGYDGLPMQSVAPSSPDYISGPEEPQTPPVPQDKDEREPMFIQPHDPDYVPEPMYPEYIPLEDEHVFLAEERPLPTTESPGYVVESDPEEDSEEYEDDETEDGHVDYPMDGGEDDNDDSSGNDADDDDEDEEDEEEVEEHLALADSAVVVPTVELVSPPEGTE</sequence>
<feature type="non-terminal residue" evidence="2">
    <location>
        <position position="204"/>
    </location>
</feature>
<dbReference type="EMBL" id="BQNB010014122">
    <property type="protein sequence ID" value="GJT24269.1"/>
    <property type="molecule type" value="Genomic_DNA"/>
</dbReference>
<feature type="region of interest" description="Disordered" evidence="1">
    <location>
        <begin position="50"/>
        <end position="204"/>
    </location>
</feature>
<evidence type="ECO:0000313" key="2">
    <source>
        <dbReference type="EMBL" id="GJT24269.1"/>
    </source>
</evidence>
<dbReference type="Proteomes" id="UP001151760">
    <property type="component" value="Unassembled WGS sequence"/>
</dbReference>
<organism evidence="2 3">
    <name type="scientific">Tanacetum coccineum</name>
    <dbReference type="NCBI Taxonomy" id="301880"/>
    <lineage>
        <taxon>Eukaryota</taxon>
        <taxon>Viridiplantae</taxon>
        <taxon>Streptophyta</taxon>
        <taxon>Embryophyta</taxon>
        <taxon>Tracheophyta</taxon>
        <taxon>Spermatophyta</taxon>
        <taxon>Magnoliopsida</taxon>
        <taxon>eudicotyledons</taxon>
        <taxon>Gunneridae</taxon>
        <taxon>Pentapetalae</taxon>
        <taxon>asterids</taxon>
        <taxon>campanulids</taxon>
        <taxon>Asterales</taxon>
        <taxon>Asteraceae</taxon>
        <taxon>Asteroideae</taxon>
        <taxon>Anthemideae</taxon>
        <taxon>Anthemidinae</taxon>
        <taxon>Tanacetum</taxon>
    </lineage>
</organism>
<comment type="caution">
    <text evidence="2">The sequence shown here is derived from an EMBL/GenBank/DDBJ whole genome shotgun (WGS) entry which is preliminary data.</text>
</comment>
<reference evidence="2" key="1">
    <citation type="journal article" date="2022" name="Int. J. Mol. Sci.">
        <title>Draft Genome of Tanacetum Coccineum: Genomic Comparison of Closely Related Tanacetum-Family Plants.</title>
        <authorList>
            <person name="Yamashiro T."/>
            <person name="Shiraishi A."/>
            <person name="Nakayama K."/>
            <person name="Satake H."/>
        </authorList>
    </citation>
    <scope>NUCLEOTIDE SEQUENCE</scope>
</reference>
<evidence type="ECO:0000256" key="1">
    <source>
        <dbReference type="SAM" id="MobiDB-lite"/>
    </source>
</evidence>
<gene>
    <name evidence="2" type="ORF">Tco_0894206</name>
</gene>